<dbReference type="InterPro" id="IPR029052">
    <property type="entry name" value="Metallo-depent_PP-like"/>
</dbReference>
<keyword evidence="3" id="KW-1185">Reference proteome</keyword>
<dbReference type="GO" id="GO:0016787">
    <property type="term" value="F:hydrolase activity"/>
    <property type="evidence" value="ECO:0007669"/>
    <property type="project" value="InterPro"/>
</dbReference>
<feature type="domain" description="Calcineurin-like phosphoesterase" evidence="1">
    <location>
        <begin position="42"/>
        <end position="210"/>
    </location>
</feature>
<dbReference type="Pfam" id="PF00149">
    <property type="entry name" value="Metallophos"/>
    <property type="match status" value="1"/>
</dbReference>
<dbReference type="eggNOG" id="COG2129">
    <property type="taxonomic scope" value="Bacteria"/>
</dbReference>
<dbReference type="EMBL" id="JH636049">
    <property type="protein sequence ID" value="EID53589.1"/>
    <property type="molecule type" value="Genomic_DNA"/>
</dbReference>
<protein>
    <submittedName>
        <fullName evidence="2">Putative phosphoesterase, ICC</fullName>
    </submittedName>
</protein>
<name>I0V0D6_9PSEU</name>
<sequence>MRDNQGVSLPDGFQRGVPGADLPPRVLAVSDEVNEALWTTSVKDVAVDLILAAGDLPFDYLDFLASTLDRPLVFVPGNHDPDLSGFGWRNGLSLRAGFPSRWPGPPGGINADGRIVEVAGVRVAGLGGSPWYNGGPNQWTERRQSRRARRLVRLARGAPVDVLLTHTPPLGVGDADGADADRPHRGFGCLHDAVTSLRPRWLLHGHIHPYGRHPPEQRLGDTRVRNVVGAHVFGLGPLSRTEAP</sequence>
<dbReference type="STRING" id="882086.SacxiDRAFT_1338"/>
<dbReference type="PANTHER" id="PTHR12905:SF0">
    <property type="entry name" value="CALCINEURIN-LIKE PHOSPHOESTERASE DOMAIN-CONTAINING PROTEIN"/>
    <property type="match status" value="1"/>
</dbReference>
<organism evidence="2 3">
    <name type="scientific">Saccharomonospora xinjiangensis XJ-54</name>
    <dbReference type="NCBI Taxonomy" id="882086"/>
    <lineage>
        <taxon>Bacteria</taxon>
        <taxon>Bacillati</taxon>
        <taxon>Actinomycetota</taxon>
        <taxon>Actinomycetes</taxon>
        <taxon>Pseudonocardiales</taxon>
        <taxon>Pseudonocardiaceae</taxon>
        <taxon>Saccharomonospora</taxon>
    </lineage>
</organism>
<evidence type="ECO:0000313" key="2">
    <source>
        <dbReference type="EMBL" id="EID53589.1"/>
    </source>
</evidence>
<dbReference type="HOGENOM" id="CLU_095253_0_0_11"/>
<dbReference type="InterPro" id="IPR051693">
    <property type="entry name" value="UPF0046_metallophosphoest"/>
</dbReference>
<reference evidence="2 3" key="1">
    <citation type="submission" date="2012-01" db="EMBL/GenBank/DDBJ databases">
        <title>Improved High-Quality Draft sequence of Saccharomonospora xinjiangensis XJ-54.</title>
        <authorList>
            <consortium name="US DOE Joint Genome Institute"/>
            <person name="Lucas S."/>
            <person name="Han J."/>
            <person name="Lapidus A."/>
            <person name="Cheng J.-F."/>
            <person name="Goodwin L."/>
            <person name="Pitluck S."/>
            <person name="Peters L."/>
            <person name="Mikhailova N."/>
            <person name="Teshima H."/>
            <person name="Detter J.C."/>
            <person name="Han C."/>
            <person name="Tapia R."/>
            <person name="Land M."/>
            <person name="Hauser L."/>
            <person name="Kyrpides N."/>
            <person name="Ivanova N."/>
            <person name="Pagani I."/>
            <person name="Brambilla E.-M."/>
            <person name="Klenk H.-P."/>
            <person name="Woyke T."/>
        </authorList>
    </citation>
    <scope>NUCLEOTIDE SEQUENCE [LARGE SCALE GENOMIC DNA]</scope>
    <source>
        <strain evidence="2 3">XJ-54</strain>
    </source>
</reference>
<dbReference type="PANTHER" id="PTHR12905">
    <property type="entry name" value="METALLOPHOSPHOESTERASE"/>
    <property type="match status" value="1"/>
</dbReference>
<dbReference type="SUPFAM" id="SSF56300">
    <property type="entry name" value="Metallo-dependent phosphatases"/>
    <property type="match status" value="1"/>
</dbReference>
<dbReference type="Proteomes" id="UP000004691">
    <property type="component" value="Unassembled WGS sequence"/>
</dbReference>
<gene>
    <name evidence="2" type="ORF">SacxiDRAFT_1338</name>
</gene>
<evidence type="ECO:0000313" key="3">
    <source>
        <dbReference type="Proteomes" id="UP000004691"/>
    </source>
</evidence>
<proteinExistence type="predicted"/>
<dbReference type="Gene3D" id="3.60.21.10">
    <property type="match status" value="1"/>
</dbReference>
<dbReference type="AlphaFoldDB" id="I0V0D6"/>
<dbReference type="InterPro" id="IPR004843">
    <property type="entry name" value="Calcineurin-like_PHP"/>
</dbReference>
<accession>I0V0D6</accession>
<evidence type="ECO:0000259" key="1">
    <source>
        <dbReference type="Pfam" id="PF00149"/>
    </source>
</evidence>